<evidence type="ECO:0000313" key="8">
    <source>
        <dbReference type="Proteomes" id="UP001642464"/>
    </source>
</evidence>
<feature type="transmembrane region" description="Helical" evidence="5">
    <location>
        <begin position="339"/>
        <end position="363"/>
    </location>
</feature>
<feature type="transmembrane region" description="Helical" evidence="5">
    <location>
        <begin position="192"/>
        <end position="211"/>
    </location>
</feature>
<feature type="transmembrane region" description="Helical" evidence="5">
    <location>
        <begin position="313"/>
        <end position="332"/>
    </location>
</feature>
<dbReference type="PANTHER" id="PTHR10037:SF62">
    <property type="entry name" value="SODIUM CHANNEL PROTEIN 60E"/>
    <property type="match status" value="1"/>
</dbReference>
<dbReference type="SUPFAM" id="SSF81324">
    <property type="entry name" value="Voltage-gated potassium channels"/>
    <property type="match status" value="1"/>
</dbReference>
<dbReference type="InterPro" id="IPR043203">
    <property type="entry name" value="VGCC_Ca_Na"/>
</dbReference>
<dbReference type="Gene3D" id="1.20.120.350">
    <property type="entry name" value="Voltage-gated potassium channels. Chain C"/>
    <property type="match status" value="1"/>
</dbReference>
<feature type="non-terminal residue" evidence="7">
    <location>
        <position position="397"/>
    </location>
</feature>
<dbReference type="InterPro" id="IPR005821">
    <property type="entry name" value="Ion_trans_dom"/>
</dbReference>
<comment type="caution">
    <text evidence="7">The sequence shown here is derived from an EMBL/GenBank/DDBJ whole genome shotgun (WGS) entry which is preliminary data.</text>
</comment>
<dbReference type="InterPro" id="IPR027359">
    <property type="entry name" value="Volt_channel_dom_sf"/>
</dbReference>
<evidence type="ECO:0000259" key="6">
    <source>
        <dbReference type="Pfam" id="PF00520"/>
    </source>
</evidence>
<evidence type="ECO:0000313" key="7">
    <source>
        <dbReference type="EMBL" id="CAK9090225.1"/>
    </source>
</evidence>
<sequence>MPRPASGARSGLEGFKEALHALRTQQEQSLAAIEALLETCEAESTVATVALKPDQDFDNNEKEEESSPTPCIEYDAAKSRNVHVQNVHALSEQGSKFKDLITDDEEDAYNTKTLSGMCRYLVSKPQFDWAMGVIILLNSICIGIETQRTVQPDLFVDWPSEVLDMTFVVIYVIEICMRLLAFGCANFRDGWFLFDFALVGMGVVGNVVVPIMNVSETEGDSPIAKVLVVRSLRLLRLVRAIRMLHMFRTVWRLVYGLLTSWNAIISTFFILLLTLYIFACLGVEVITRDSTLAADPSTAWIVEYHFGSLHRTMLTLFSFVSADSISAVYMPIVIVRPEYIIYFVAVILTVSVALMNLVTAVLVEGALANAANDKELSRHDMKQKAEMGGRGLKALGT</sequence>
<gene>
    <name evidence="7" type="ORF">SCF082_LOCUS42557</name>
</gene>
<evidence type="ECO:0000256" key="3">
    <source>
        <dbReference type="ARBA" id="ARBA00022989"/>
    </source>
</evidence>
<dbReference type="Proteomes" id="UP001642464">
    <property type="component" value="Unassembled WGS sequence"/>
</dbReference>
<name>A0ABP0QPN1_9DINO</name>
<feature type="transmembrane region" description="Helical" evidence="5">
    <location>
        <begin position="127"/>
        <end position="145"/>
    </location>
</feature>
<protein>
    <submittedName>
        <fullName evidence="7">Cation channel sperm-associated protein 1 (CatSper1)</fullName>
    </submittedName>
</protein>
<feature type="transmembrane region" description="Helical" evidence="5">
    <location>
        <begin position="165"/>
        <end position="185"/>
    </location>
</feature>
<keyword evidence="3 5" id="KW-1133">Transmembrane helix</keyword>
<keyword evidence="2 5" id="KW-0812">Transmembrane</keyword>
<feature type="transmembrane region" description="Helical" evidence="5">
    <location>
        <begin position="253"/>
        <end position="279"/>
    </location>
</feature>
<dbReference type="EMBL" id="CAXAMM010039962">
    <property type="protein sequence ID" value="CAK9090225.1"/>
    <property type="molecule type" value="Genomic_DNA"/>
</dbReference>
<evidence type="ECO:0000256" key="1">
    <source>
        <dbReference type="ARBA" id="ARBA00004141"/>
    </source>
</evidence>
<accession>A0ABP0QPN1</accession>
<dbReference type="Pfam" id="PF00520">
    <property type="entry name" value="Ion_trans"/>
    <property type="match status" value="1"/>
</dbReference>
<dbReference type="Gene3D" id="1.10.287.70">
    <property type="match status" value="1"/>
</dbReference>
<organism evidence="7 8">
    <name type="scientific">Durusdinium trenchii</name>
    <dbReference type="NCBI Taxonomy" id="1381693"/>
    <lineage>
        <taxon>Eukaryota</taxon>
        <taxon>Sar</taxon>
        <taxon>Alveolata</taxon>
        <taxon>Dinophyceae</taxon>
        <taxon>Suessiales</taxon>
        <taxon>Symbiodiniaceae</taxon>
        <taxon>Durusdinium</taxon>
    </lineage>
</organism>
<evidence type="ECO:0000256" key="2">
    <source>
        <dbReference type="ARBA" id="ARBA00022692"/>
    </source>
</evidence>
<comment type="subcellular location">
    <subcellularLocation>
        <location evidence="1">Membrane</location>
        <topology evidence="1">Multi-pass membrane protein</topology>
    </subcellularLocation>
</comment>
<reference evidence="7 8" key="1">
    <citation type="submission" date="2024-02" db="EMBL/GenBank/DDBJ databases">
        <authorList>
            <person name="Chen Y."/>
            <person name="Shah S."/>
            <person name="Dougan E. K."/>
            <person name="Thang M."/>
            <person name="Chan C."/>
        </authorList>
    </citation>
    <scope>NUCLEOTIDE SEQUENCE [LARGE SCALE GENOMIC DNA]</scope>
</reference>
<dbReference type="PANTHER" id="PTHR10037">
    <property type="entry name" value="VOLTAGE-GATED CATION CHANNEL CALCIUM AND SODIUM"/>
    <property type="match status" value="1"/>
</dbReference>
<evidence type="ECO:0000256" key="4">
    <source>
        <dbReference type="ARBA" id="ARBA00023136"/>
    </source>
</evidence>
<evidence type="ECO:0000256" key="5">
    <source>
        <dbReference type="SAM" id="Phobius"/>
    </source>
</evidence>
<keyword evidence="4 5" id="KW-0472">Membrane</keyword>
<keyword evidence="8" id="KW-1185">Reference proteome</keyword>
<proteinExistence type="predicted"/>
<feature type="domain" description="Ion transport" evidence="6">
    <location>
        <begin position="126"/>
        <end position="364"/>
    </location>
</feature>